<evidence type="ECO:0000313" key="2">
    <source>
        <dbReference type="EMBL" id="TDT61988.1"/>
    </source>
</evidence>
<evidence type="ECO:0000313" key="3">
    <source>
        <dbReference type="Proteomes" id="UP000295325"/>
    </source>
</evidence>
<dbReference type="OrthoDB" id="9811971at2"/>
<dbReference type="AlphaFoldDB" id="A0A4R7KSM5"/>
<dbReference type="HAMAP" id="MF_01448">
    <property type="entry name" value="UPF0473"/>
    <property type="match status" value="1"/>
</dbReference>
<comment type="similarity">
    <text evidence="1">Belongs to the UPF0473 family.</text>
</comment>
<protein>
    <recommendedName>
        <fullName evidence="1">UPF0473 protein EDD71_105168</fullName>
    </recommendedName>
</protein>
<accession>A0A4R7KSM5</accession>
<comment type="caution">
    <text evidence="2">The sequence shown here is derived from an EMBL/GenBank/DDBJ whole genome shotgun (WGS) entry which is preliminary data.</text>
</comment>
<gene>
    <name evidence="2" type="ORF">EDD71_105168</name>
</gene>
<organism evidence="2 3">
    <name type="scientific">Fonticella tunisiensis</name>
    <dbReference type="NCBI Taxonomy" id="1096341"/>
    <lineage>
        <taxon>Bacteria</taxon>
        <taxon>Bacillati</taxon>
        <taxon>Bacillota</taxon>
        <taxon>Clostridia</taxon>
        <taxon>Eubacteriales</taxon>
        <taxon>Clostridiaceae</taxon>
        <taxon>Fonticella</taxon>
    </lineage>
</organism>
<evidence type="ECO:0000256" key="1">
    <source>
        <dbReference type="HAMAP-Rule" id="MF_01448"/>
    </source>
</evidence>
<dbReference type="Proteomes" id="UP000295325">
    <property type="component" value="Unassembled WGS sequence"/>
</dbReference>
<dbReference type="RefSeq" id="WP_133627616.1">
    <property type="nucleotide sequence ID" value="NZ_SOAZ01000005.1"/>
</dbReference>
<sequence length="94" mass="10953">MEEMDNVVVLKDENGVETEFEIITDLEVDGNVYYILYPLDDEESEEAVAMKVDVDEEGNEILSEIEDDEEFEKVASAYEKWLETADEEEFEDEE</sequence>
<dbReference type="Pfam" id="PF06949">
    <property type="entry name" value="DUF1292"/>
    <property type="match status" value="1"/>
</dbReference>
<dbReference type="EMBL" id="SOAZ01000005">
    <property type="protein sequence ID" value="TDT61988.1"/>
    <property type="molecule type" value="Genomic_DNA"/>
</dbReference>
<name>A0A4R7KSM5_9CLOT</name>
<keyword evidence="3" id="KW-1185">Reference proteome</keyword>
<dbReference type="InterPro" id="IPR009711">
    <property type="entry name" value="UPF0473"/>
</dbReference>
<reference evidence="2 3" key="1">
    <citation type="submission" date="2019-03" db="EMBL/GenBank/DDBJ databases">
        <title>Genomic Encyclopedia of Type Strains, Phase IV (KMG-IV): sequencing the most valuable type-strain genomes for metagenomic binning, comparative biology and taxonomic classification.</title>
        <authorList>
            <person name="Goeker M."/>
        </authorList>
    </citation>
    <scope>NUCLEOTIDE SEQUENCE [LARGE SCALE GENOMIC DNA]</scope>
    <source>
        <strain evidence="2 3">DSM 24455</strain>
    </source>
</reference>
<proteinExistence type="inferred from homology"/>